<feature type="transmembrane region" description="Helical" evidence="2">
    <location>
        <begin position="206"/>
        <end position="231"/>
    </location>
</feature>
<protein>
    <recommendedName>
        <fullName evidence="3">PNPLA domain-containing protein</fullName>
    </recommendedName>
</protein>
<proteinExistence type="predicted"/>
<keyword evidence="2" id="KW-0472">Membrane</keyword>
<dbReference type="Proteomes" id="UP000488299">
    <property type="component" value="Unassembled WGS sequence"/>
</dbReference>
<reference evidence="4 5" key="1">
    <citation type="submission" date="2019-10" db="EMBL/GenBank/DDBJ databases">
        <title>Rudanella paleaurantiibacter sp. nov., isolated from sludge.</title>
        <authorList>
            <person name="Xu S.Q."/>
        </authorList>
    </citation>
    <scope>NUCLEOTIDE SEQUENCE [LARGE SCALE GENOMIC DNA]</scope>
    <source>
        <strain evidence="4 5">HX-22-17</strain>
    </source>
</reference>
<evidence type="ECO:0000313" key="4">
    <source>
        <dbReference type="EMBL" id="KAB7727605.1"/>
    </source>
</evidence>
<feature type="transmembrane region" description="Helical" evidence="2">
    <location>
        <begin position="147"/>
        <end position="167"/>
    </location>
</feature>
<dbReference type="RefSeq" id="WP_152126238.1">
    <property type="nucleotide sequence ID" value="NZ_WELI01000010.1"/>
</dbReference>
<feature type="transmembrane region" description="Helical" evidence="2">
    <location>
        <begin position="264"/>
        <end position="282"/>
    </location>
</feature>
<dbReference type="InterPro" id="IPR002641">
    <property type="entry name" value="PNPLA_dom"/>
</dbReference>
<dbReference type="EMBL" id="WELI01000010">
    <property type="protein sequence ID" value="KAB7727605.1"/>
    <property type="molecule type" value="Genomic_DNA"/>
</dbReference>
<organism evidence="4 5">
    <name type="scientific">Rudanella paleaurantiibacter</name>
    <dbReference type="NCBI Taxonomy" id="2614655"/>
    <lineage>
        <taxon>Bacteria</taxon>
        <taxon>Pseudomonadati</taxon>
        <taxon>Bacteroidota</taxon>
        <taxon>Cytophagia</taxon>
        <taxon>Cytophagales</taxon>
        <taxon>Cytophagaceae</taxon>
        <taxon>Rudanella</taxon>
    </lineage>
</organism>
<dbReference type="Pfam" id="PF01734">
    <property type="entry name" value="Patatin"/>
    <property type="match status" value="1"/>
</dbReference>
<dbReference type="AlphaFoldDB" id="A0A7J5TUC2"/>
<keyword evidence="5" id="KW-1185">Reference proteome</keyword>
<feature type="domain" description="PNPLA" evidence="3">
    <location>
        <begin position="327"/>
        <end position="550"/>
    </location>
</feature>
<keyword evidence="2" id="KW-0812">Transmembrane</keyword>
<comment type="caution">
    <text evidence="4">The sequence shown here is derived from an EMBL/GenBank/DDBJ whole genome shotgun (WGS) entry which is preliminary data.</text>
</comment>
<gene>
    <name evidence="4" type="ORF">F5984_21300</name>
</gene>
<dbReference type="InterPro" id="IPR016035">
    <property type="entry name" value="Acyl_Trfase/lysoPLipase"/>
</dbReference>
<feature type="transmembrane region" description="Helical" evidence="2">
    <location>
        <begin position="119"/>
        <end position="141"/>
    </location>
</feature>
<evidence type="ECO:0000256" key="2">
    <source>
        <dbReference type="SAM" id="Phobius"/>
    </source>
</evidence>
<sequence length="687" mass="78607">MLRRVRHILLSFQYFLIYSWAVLRHVLMHLLLLLVAYLSLTSGPQIDDIFRSLNASDPNFFTNRPFRIATLYTAIWGLSIWFCGRTLLTLADVRGPKLLATFRRFPQQESERERERLTVFIRIIPMLLGVLPPILIAMAFARAENVQPVYVIWFVVLALGLGVWFLYHRALLRKLLPGIRFDPYLYYPDRRHWHNVWLASNNPTRLIYAFLVGNWFLWMAIMFIPADWMIYRKLGPLGVLLIGFVWLTPLVSVLTYWNRPTRPVLLLTLLWIIFCSFFNDHTEIRFTDTRPSALVAARPTVPVHFDRWLQARADWPGDTLPVFIVATEGGGIRSLNWTAGVLHKLDSLFPAFRQQTFAISGVSGGGAGAALYATFQHDRRTHPQLKTSRFQQAIGEDFLSPVLGPLIFHESFQRMLPVAVQQLNRSNWLEDAWSLSYQKHLRLETLEKPFMDPFRADPLHTPSLFLNSVLTESGQKCILSNLRIDSTYFRDVIDIYGITRRDMPAKTAASLTARFPWLTGGGLITRPDGRAFGHVVDGGYWDNTGLETALSVLAAITPTIETHNRQPDARFRVVPVLLYLQNSMLDHDIRVSDTFIDVVMPIEASMNANQRKSASVAGQTRNMLARYTPQTAFYQISLDRHTGVPLPLGWYLSDDARHDLWRKINAMPHDAAPTIRAIGAYLRAAGR</sequence>
<keyword evidence="1" id="KW-0443">Lipid metabolism</keyword>
<evidence type="ECO:0000256" key="1">
    <source>
        <dbReference type="ARBA" id="ARBA00023098"/>
    </source>
</evidence>
<feature type="transmembrane region" description="Helical" evidence="2">
    <location>
        <begin position="12"/>
        <end position="38"/>
    </location>
</feature>
<name>A0A7J5TUC2_9BACT</name>
<dbReference type="GO" id="GO:0006629">
    <property type="term" value="P:lipid metabolic process"/>
    <property type="evidence" value="ECO:0007669"/>
    <property type="project" value="UniProtKB-KW"/>
</dbReference>
<accession>A0A7J5TUC2</accession>
<evidence type="ECO:0000313" key="5">
    <source>
        <dbReference type="Proteomes" id="UP000488299"/>
    </source>
</evidence>
<evidence type="ECO:0000259" key="3">
    <source>
        <dbReference type="Pfam" id="PF01734"/>
    </source>
</evidence>
<keyword evidence="2" id="KW-1133">Transmembrane helix</keyword>
<dbReference type="Gene3D" id="3.40.1090.10">
    <property type="entry name" value="Cytosolic phospholipase A2 catalytic domain"/>
    <property type="match status" value="1"/>
</dbReference>
<feature type="transmembrane region" description="Helical" evidence="2">
    <location>
        <begin position="66"/>
        <end position="88"/>
    </location>
</feature>
<dbReference type="SUPFAM" id="SSF52151">
    <property type="entry name" value="FabD/lysophospholipase-like"/>
    <property type="match status" value="1"/>
</dbReference>
<feature type="transmembrane region" description="Helical" evidence="2">
    <location>
        <begin position="237"/>
        <end position="257"/>
    </location>
</feature>